<keyword evidence="1" id="KW-1133">Transmembrane helix</keyword>
<keyword evidence="1" id="KW-0472">Membrane</keyword>
<reference evidence="2 3" key="1">
    <citation type="journal article" date="2015" name="Nature">
        <title>rRNA introns, odd ribosomes, and small enigmatic genomes across a large radiation of phyla.</title>
        <authorList>
            <person name="Brown C.T."/>
            <person name="Hug L.A."/>
            <person name="Thomas B.C."/>
            <person name="Sharon I."/>
            <person name="Castelle C.J."/>
            <person name="Singh A."/>
            <person name="Wilkins M.J."/>
            <person name="Williams K.H."/>
            <person name="Banfield J.F."/>
        </authorList>
    </citation>
    <scope>NUCLEOTIDE SEQUENCE [LARGE SCALE GENOMIC DNA]</scope>
</reference>
<sequence length="176" mass="19846">MNTVRSILNRMQMNYDIAMYGTLIILATSVLPRIAYHPLRPSHHHHPALMICAGMAAYILLSIVPAIIEGSLHRLAPAKIATWIYQRRESRVIKALRVDKFFSTENDFIWLILAITAVLFSLGHRTWISTFGHVTVNILYAVVFMQKGFWPSVFTNTLANIIIGIVGILFSALILS</sequence>
<feature type="transmembrane region" description="Helical" evidence="1">
    <location>
        <begin position="17"/>
        <end position="36"/>
    </location>
</feature>
<dbReference type="AlphaFoldDB" id="A0A0G0QV48"/>
<keyword evidence="1" id="KW-0812">Transmembrane</keyword>
<comment type="caution">
    <text evidence="2">The sequence shown here is derived from an EMBL/GenBank/DDBJ whole genome shotgun (WGS) entry which is preliminary data.</text>
</comment>
<feature type="transmembrane region" description="Helical" evidence="1">
    <location>
        <begin position="156"/>
        <end position="175"/>
    </location>
</feature>
<protein>
    <submittedName>
        <fullName evidence="2">Uncharacterized protein</fullName>
    </submittedName>
</protein>
<dbReference type="EMBL" id="LBXZ01000001">
    <property type="protein sequence ID" value="KKR41231.1"/>
    <property type="molecule type" value="Genomic_DNA"/>
</dbReference>
<dbReference type="Proteomes" id="UP000034072">
    <property type="component" value="Unassembled WGS sequence"/>
</dbReference>
<evidence type="ECO:0000313" key="2">
    <source>
        <dbReference type="EMBL" id="KKR41231.1"/>
    </source>
</evidence>
<accession>A0A0G0QV48</accession>
<evidence type="ECO:0000313" key="3">
    <source>
        <dbReference type="Proteomes" id="UP000034072"/>
    </source>
</evidence>
<name>A0A0G0QV48_9BACT</name>
<feature type="transmembrane region" description="Helical" evidence="1">
    <location>
        <begin position="108"/>
        <end position="124"/>
    </location>
</feature>
<feature type="transmembrane region" description="Helical" evidence="1">
    <location>
        <begin position="48"/>
        <end position="68"/>
    </location>
</feature>
<evidence type="ECO:0000256" key="1">
    <source>
        <dbReference type="SAM" id="Phobius"/>
    </source>
</evidence>
<proteinExistence type="predicted"/>
<organism evidence="2 3">
    <name type="scientific">Candidatus Yanofskybacteria bacterium GW2011_GWE2_40_11</name>
    <dbReference type="NCBI Taxonomy" id="1619033"/>
    <lineage>
        <taxon>Bacteria</taxon>
        <taxon>Candidatus Yanofskyibacteriota</taxon>
    </lineage>
</organism>
<gene>
    <name evidence="2" type="ORF">UT75_C0001G0135</name>
</gene>